<dbReference type="InterPro" id="IPR001375">
    <property type="entry name" value="Peptidase_S9_cat"/>
</dbReference>
<dbReference type="Pfam" id="PF07676">
    <property type="entry name" value="PD40"/>
    <property type="match status" value="1"/>
</dbReference>
<dbReference type="Gene3D" id="2.120.10.30">
    <property type="entry name" value="TolB, C-terminal domain"/>
    <property type="match status" value="2"/>
</dbReference>
<reference evidence="5 6" key="1">
    <citation type="submission" date="2021-03" db="EMBL/GenBank/DDBJ databases">
        <title>Sequencing the genomes of 1000 actinobacteria strains.</title>
        <authorList>
            <person name="Klenk H.-P."/>
        </authorList>
    </citation>
    <scope>NUCLEOTIDE SEQUENCE [LARGE SCALE GENOMIC DNA]</scope>
    <source>
        <strain evidence="5 6">DSM 46670</strain>
    </source>
</reference>
<evidence type="ECO:0000313" key="6">
    <source>
        <dbReference type="Proteomes" id="UP001519332"/>
    </source>
</evidence>
<keyword evidence="3" id="KW-0720">Serine protease</keyword>
<evidence type="ECO:0000256" key="2">
    <source>
        <dbReference type="ARBA" id="ARBA00022801"/>
    </source>
</evidence>
<keyword evidence="5" id="KW-0645">Protease</keyword>
<dbReference type="PANTHER" id="PTHR42776">
    <property type="entry name" value="SERINE PEPTIDASE S9 FAMILY MEMBER"/>
    <property type="match status" value="1"/>
</dbReference>
<keyword evidence="6" id="KW-1185">Reference proteome</keyword>
<accession>A0ABS4TDV8</accession>
<protein>
    <submittedName>
        <fullName evidence="5">Dipeptidyl aminopeptidase/acylaminoacyl peptidase</fullName>
    </submittedName>
</protein>
<dbReference type="InterPro" id="IPR011659">
    <property type="entry name" value="WD40"/>
</dbReference>
<evidence type="ECO:0000259" key="4">
    <source>
        <dbReference type="Pfam" id="PF00326"/>
    </source>
</evidence>
<proteinExistence type="predicted"/>
<dbReference type="Proteomes" id="UP001519332">
    <property type="component" value="Unassembled WGS sequence"/>
</dbReference>
<dbReference type="SUPFAM" id="SSF53474">
    <property type="entry name" value="alpha/beta-Hydrolases"/>
    <property type="match status" value="1"/>
</dbReference>
<keyword evidence="2" id="KW-0378">Hydrolase</keyword>
<dbReference type="GO" id="GO:0004177">
    <property type="term" value="F:aminopeptidase activity"/>
    <property type="evidence" value="ECO:0007669"/>
    <property type="project" value="UniProtKB-KW"/>
</dbReference>
<dbReference type="InterPro" id="IPR011042">
    <property type="entry name" value="6-blade_b-propeller_TolB-like"/>
</dbReference>
<dbReference type="RefSeq" id="WP_209638151.1">
    <property type="nucleotide sequence ID" value="NZ_JAGINW010000001.1"/>
</dbReference>
<comment type="caution">
    <text evidence="5">The sequence shown here is derived from an EMBL/GenBank/DDBJ whole genome shotgun (WGS) entry which is preliminary data.</text>
</comment>
<sequence length="654" mass="71745">MISDQFSDLDDYVRLPRLSGLCLSPDGRRLVVGVATPDPEKNRYVTALWEVDPAGGRPARRLTRSAEGESSAAFTPSGDLLFVSKRQDDTAALWKLPAEGGEAHPVAAPPGGVRGVVSKGGVSVLAAPLLPSAVDVLSDKDIRAQRNDVTAILYDEFPIRLWDQHLGPDRTRLLAADDEWNLRDITGHVGRALDDAPSWDITPDGRTVVAAWAVAEPGGSQRYTLVAIDVATGERRVLADDPDYEYFTPKISPDGTQVAAVVLRRSTVEDVGHRSVGVVPVAGGTVKSLTENWDRWPRTPHWTPDGKKIVIAADDHGRSPLWLVDAETGAVARLTPDHGAYTDIQISPDGQWVYALRAAIDSPPGPVRIGLDGSTVEQLPGPADDVDLPGTLTEVTAKAVDGTTVRAWLSLPHNASADNPAPLLLWIHGGPYMSYNTWSWRWNPWLMVAKGYAVLQPDPALSSGYGAGFIMRGWGEWGGTPYTDLMSITDTVVERTDIDESRTAAMGASYGGYMANWIAGHTDRFDAIVTHAAVWSLEQEMRTTDQSYDFLREMTEDAVEANSPHRFADNIVTPMLVIHGDKDYRVPIGEALRLWWDLSSRSKGEDFPHRLLYFPDENHWILKPRHTKVWYSTIFAFLAQHVLGAAWQRPEALG</sequence>
<evidence type="ECO:0000313" key="5">
    <source>
        <dbReference type="EMBL" id="MBP2322600.1"/>
    </source>
</evidence>
<dbReference type="Pfam" id="PF00326">
    <property type="entry name" value="Peptidase_S9"/>
    <property type="match status" value="1"/>
</dbReference>
<keyword evidence="1" id="KW-0732">Signal</keyword>
<dbReference type="InterPro" id="IPR029058">
    <property type="entry name" value="AB_hydrolase_fold"/>
</dbReference>
<dbReference type="Gene3D" id="3.40.50.1820">
    <property type="entry name" value="alpha/beta hydrolase"/>
    <property type="match status" value="1"/>
</dbReference>
<evidence type="ECO:0000256" key="1">
    <source>
        <dbReference type="ARBA" id="ARBA00022729"/>
    </source>
</evidence>
<feature type="domain" description="Peptidase S9 prolyl oligopeptidase catalytic" evidence="4">
    <location>
        <begin position="438"/>
        <end position="642"/>
    </location>
</feature>
<gene>
    <name evidence="5" type="ORF">JOF56_002985</name>
</gene>
<keyword evidence="5" id="KW-0031">Aminopeptidase</keyword>
<dbReference type="EMBL" id="JAGINW010000001">
    <property type="protein sequence ID" value="MBP2322600.1"/>
    <property type="molecule type" value="Genomic_DNA"/>
</dbReference>
<name>A0ABS4TDV8_9PSEU</name>
<dbReference type="PANTHER" id="PTHR42776:SF13">
    <property type="entry name" value="DIPEPTIDYL-PEPTIDASE 5"/>
    <property type="match status" value="1"/>
</dbReference>
<organism evidence="5 6">
    <name type="scientific">Kibdelosporangium banguiense</name>
    <dbReference type="NCBI Taxonomy" id="1365924"/>
    <lineage>
        <taxon>Bacteria</taxon>
        <taxon>Bacillati</taxon>
        <taxon>Actinomycetota</taxon>
        <taxon>Actinomycetes</taxon>
        <taxon>Pseudonocardiales</taxon>
        <taxon>Pseudonocardiaceae</taxon>
        <taxon>Kibdelosporangium</taxon>
    </lineage>
</organism>
<evidence type="ECO:0000256" key="3">
    <source>
        <dbReference type="ARBA" id="ARBA00022825"/>
    </source>
</evidence>
<dbReference type="SUPFAM" id="SSF82171">
    <property type="entry name" value="DPP6 N-terminal domain-like"/>
    <property type="match status" value="1"/>
</dbReference>